<dbReference type="PANTHER" id="PTHR43861:SF1">
    <property type="entry name" value="TRANS-ACONITATE 2-METHYLTRANSFERASE"/>
    <property type="match status" value="1"/>
</dbReference>
<evidence type="ECO:0000259" key="1">
    <source>
        <dbReference type="Pfam" id="PF08241"/>
    </source>
</evidence>
<comment type="caution">
    <text evidence="2">The sequence shown here is derived from an EMBL/GenBank/DDBJ whole genome shotgun (WGS) entry which is preliminary data.</text>
</comment>
<evidence type="ECO:0000313" key="3">
    <source>
        <dbReference type="Proteomes" id="UP000231196"/>
    </source>
</evidence>
<proteinExistence type="predicted"/>
<dbReference type="SUPFAM" id="SSF53335">
    <property type="entry name" value="S-adenosyl-L-methionine-dependent methyltransferases"/>
    <property type="match status" value="1"/>
</dbReference>
<accession>A0A2M8BY94</accession>
<dbReference type="InterPro" id="IPR029063">
    <property type="entry name" value="SAM-dependent_MTases_sf"/>
</dbReference>
<dbReference type="EMBL" id="PFUC01000009">
    <property type="protein sequence ID" value="PJB48823.1"/>
    <property type="molecule type" value="Genomic_DNA"/>
</dbReference>
<name>A0A2M8BY94_9BACT</name>
<organism evidence="2 3">
    <name type="scientific">Candidatus Collierbacteria bacterium CG_4_9_14_3_um_filter_43_16</name>
    <dbReference type="NCBI Taxonomy" id="1974532"/>
    <lineage>
        <taxon>Bacteria</taxon>
        <taxon>Candidatus Collieribacteriota</taxon>
    </lineage>
</organism>
<dbReference type="InterPro" id="IPR013216">
    <property type="entry name" value="Methyltransf_11"/>
</dbReference>
<gene>
    <name evidence="2" type="ORF">CO104_00530</name>
</gene>
<dbReference type="Gene3D" id="3.40.50.150">
    <property type="entry name" value="Vaccinia Virus protein VP39"/>
    <property type="match status" value="1"/>
</dbReference>
<dbReference type="AlphaFoldDB" id="A0A2M8BY94"/>
<reference evidence="3" key="1">
    <citation type="submission" date="2017-09" db="EMBL/GenBank/DDBJ databases">
        <title>Depth-based differentiation of microbial function through sediment-hosted aquifers and enrichment of novel symbionts in the deep terrestrial subsurface.</title>
        <authorList>
            <person name="Probst A.J."/>
            <person name="Ladd B."/>
            <person name="Jarett J.K."/>
            <person name="Geller-Mcgrath D.E."/>
            <person name="Sieber C.M.K."/>
            <person name="Emerson J.B."/>
            <person name="Anantharaman K."/>
            <person name="Thomas B.C."/>
            <person name="Malmstrom R."/>
            <person name="Stieglmeier M."/>
            <person name="Klingl A."/>
            <person name="Woyke T."/>
            <person name="Ryan C.M."/>
            <person name="Banfield J.F."/>
        </authorList>
    </citation>
    <scope>NUCLEOTIDE SEQUENCE [LARGE SCALE GENOMIC DNA]</scope>
</reference>
<evidence type="ECO:0000313" key="2">
    <source>
        <dbReference type="EMBL" id="PJB48823.1"/>
    </source>
</evidence>
<protein>
    <recommendedName>
        <fullName evidence="1">Methyltransferase type 11 domain-containing protein</fullName>
    </recommendedName>
</protein>
<dbReference type="CDD" id="cd02440">
    <property type="entry name" value="AdoMet_MTases"/>
    <property type="match status" value="1"/>
</dbReference>
<dbReference type="GO" id="GO:0008757">
    <property type="term" value="F:S-adenosylmethionine-dependent methyltransferase activity"/>
    <property type="evidence" value="ECO:0007669"/>
    <property type="project" value="InterPro"/>
</dbReference>
<sequence>MKKEKWSDDSHKILEQATGLTNYNRWLIGHFTRYLGRAILEIGSGQGGLSKLLPAKAIVILSDVIPAYLEELKQTFTDPVIKLDIEKEVPSKLLEKMDTVFSSNVFEHIKDDQKAFKNCYRLLEPGGHLLLFVPARPEIYGQLDEEMGHYRRYTKTELRTKAQKAGFEINQIYYANLPGYFLWWGRGRLGSSKSDSFFAKIFDRIIVPLLYLENFLHPPFGQSLVLIVEKL</sequence>
<dbReference type="PANTHER" id="PTHR43861">
    <property type="entry name" value="TRANS-ACONITATE 2-METHYLTRANSFERASE-RELATED"/>
    <property type="match status" value="1"/>
</dbReference>
<feature type="domain" description="Methyltransferase type 11" evidence="1">
    <location>
        <begin position="40"/>
        <end position="130"/>
    </location>
</feature>
<dbReference type="Pfam" id="PF08241">
    <property type="entry name" value="Methyltransf_11"/>
    <property type="match status" value="1"/>
</dbReference>
<dbReference type="Proteomes" id="UP000231196">
    <property type="component" value="Unassembled WGS sequence"/>
</dbReference>